<protein>
    <submittedName>
        <fullName evidence="2">Uncharacterized protein</fullName>
    </submittedName>
</protein>
<dbReference type="Proteomes" id="UP000005408">
    <property type="component" value="Unassembled WGS sequence"/>
</dbReference>
<sequence length="101" mass="11436">MDSSSLDSLDETANSRLRYKAQNMIGATGSRHLSQRRRASLATPAASPSMFSHLEQVNEEDENKPRLPPTRRRAVDTSDYRTCAILQTRLKTVRNYPDAEQ</sequence>
<dbReference type="EnsemblMetazoa" id="G25283.1">
    <property type="protein sequence ID" value="G25283.1:cds"/>
    <property type="gene ID" value="G25283"/>
</dbReference>
<feature type="region of interest" description="Disordered" evidence="1">
    <location>
        <begin position="29"/>
        <end position="75"/>
    </location>
</feature>
<dbReference type="AlphaFoldDB" id="A0A8W8KW61"/>
<proteinExistence type="predicted"/>
<evidence type="ECO:0000256" key="1">
    <source>
        <dbReference type="SAM" id="MobiDB-lite"/>
    </source>
</evidence>
<evidence type="ECO:0000313" key="2">
    <source>
        <dbReference type="EnsemblMetazoa" id="G25283.1:cds"/>
    </source>
</evidence>
<accession>A0A8W8KW61</accession>
<reference evidence="2" key="1">
    <citation type="submission" date="2022-08" db="UniProtKB">
        <authorList>
            <consortium name="EnsemblMetazoa"/>
        </authorList>
    </citation>
    <scope>IDENTIFICATION</scope>
    <source>
        <strain evidence="2">05x7-T-G4-1.051#20</strain>
    </source>
</reference>
<keyword evidence="3" id="KW-1185">Reference proteome</keyword>
<organism evidence="2 3">
    <name type="scientific">Magallana gigas</name>
    <name type="common">Pacific oyster</name>
    <name type="synonym">Crassostrea gigas</name>
    <dbReference type="NCBI Taxonomy" id="29159"/>
    <lineage>
        <taxon>Eukaryota</taxon>
        <taxon>Metazoa</taxon>
        <taxon>Spiralia</taxon>
        <taxon>Lophotrochozoa</taxon>
        <taxon>Mollusca</taxon>
        <taxon>Bivalvia</taxon>
        <taxon>Autobranchia</taxon>
        <taxon>Pteriomorphia</taxon>
        <taxon>Ostreida</taxon>
        <taxon>Ostreoidea</taxon>
        <taxon>Ostreidae</taxon>
        <taxon>Magallana</taxon>
    </lineage>
</organism>
<name>A0A8W8KW61_MAGGI</name>
<evidence type="ECO:0000313" key="3">
    <source>
        <dbReference type="Proteomes" id="UP000005408"/>
    </source>
</evidence>